<feature type="region of interest" description="Disordered" evidence="1">
    <location>
        <begin position="1"/>
        <end position="29"/>
    </location>
</feature>
<feature type="domain" description="Integrase zinc-binding" evidence="3">
    <location>
        <begin position="848"/>
        <end position="902"/>
    </location>
</feature>
<dbReference type="InterPro" id="IPR041588">
    <property type="entry name" value="Integrase_H2C2"/>
</dbReference>
<dbReference type="Proteomes" id="UP000570595">
    <property type="component" value="Unassembled WGS sequence"/>
</dbReference>
<dbReference type="EMBL" id="JABAHT010000803">
    <property type="protein sequence ID" value="KAF4651768.1"/>
    <property type="molecule type" value="Genomic_DNA"/>
</dbReference>
<organism evidence="4 5">
    <name type="scientific">Perkinsus olseni</name>
    <name type="common">Perkinsus atlanticus</name>
    <dbReference type="NCBI Taxonomy" id="32597"/>
    <lineage>
        <taxon>Eukaryota</taxon>
        <taxon>Sar</taxon>
        <taxon>Alveolata</taxon>
        <taxon>Perkinsozoa</taxon>
        <taxon>Perkinsea</taxon>
        <taxon>Perkinsida</taxon>
        <taxon>Perkinsidae</taxon>
        <taxon>Perkinsus</taxon>
    </lineage>
</organism>
<sequence>STTHQFPSGADTAASANAKATNSGQKAEKTTAAVIVDEATCAAELVNAITLEFPDDSPLSTVTASATTQDGEGLENRPSALTAEFIFQQSGDLQAHNLLSLIDTGSTADLISLESVLNAGFVVSPWTGSYGTIRMTESSAMLQPCGTVSLVVSTPKANATCTFYAVPRLTYPVILGVRSLSRLGIGIQYHPLSFKPVVTSGNTLHDNILQPHTIEPHPPQDAVEESVNLIVHDQDKTSPILSSMVEQNFEDKMPIEIITAEGTDKSKPTSSFQLRDLPWISDARPRPNLGEAIARSRSLERQLPVYQRALLQGTFQDLLSSRVLQVTSPSELRYFLPVRPVYKRGAGTSLAVTVRLTVDGRKINGFLRAGSADSSSSIAHCLTIWRTSPFYRSLDLSSAFHGVSLSEEAQKYCGLALFGVVARWLRMPFGIRNAPATLFQVLSTLLSTIKMEWPPTMYVDDLGVIARTIEELDHNESTIVQTVQAGGFNFQDKKRVCSVESCGEFGQLGYRWRLADAVPHLRDQNGSSNLDRTITDKQTEEFENWVEDYRQLTTEAHPRYLNPHRLYTYADASSRAWAAVIYATPGSADEGESTTAVYPLRGIGGIVTQDMKSWSTPKLELYALYRACVLLREVIQSLIPLHQVDLQEWQVFSDSAITVYRLKTGGHKVSPVEAKWLGYIRRFCQEFRIKVYHIQSHMNLADGPSRGVSPPPPTHPSRLLQTLQALSDGRSLVTFDPEDQGPGPAQAQATLGGLNECAAVDGVGLEDDQEVPLGDAIHVDANDLKRHQDQSMLARAIIGFLGGIQSDKQSLPRSLLEREAPLYSLQEGILYRATYDSAKVALFPSEDPSFVDKLIDAVHERLGHAGPSKLVQVFTSRYYAPKLATLVRKRLKTCDCCQRINARRQHQKTWSRVTMRGMKPFQVFGLDHMIMIDGRDETDGRTAPYKAILTLTCGVSSFTICRAVKTCTVKETIS</sequence>
<dbReference type="Pfam" id="PF17921">
    <property type="entry name" value="Integrase_H2C2"/>
    <property type="match status" value="1"/>
</dbReference>
<comment type="caution">
    <text evidence="4">The sequence shown here is derived from an EMBL/GenBank/DDBJ whole genome shotgun (WGS) entry which is preliminary data.</text>
</comment>
<dbReference type="InterPro" id="IPR043502">
    <property type="entry name" value="DNA/RNA_pol_sf"/>
</dbReference>
<dbReference type="Pfam" id="PF00078">
    <property type="entry name" value="RVT_1"/>
    <property type="match status" value="1"/>
</dbReference>
<dbReference type="Gene3D" id="3.10.10.10">
    <property type="entry name" value="HIV Type 1 Reverse Transcriptase, subunit A, domain 1"/>
    <property type="match status" value="1"/>
</dbReference>
<evidence type="ECO:0000256" key="1">
    <source>
        <dbReference type="SAM" id="MobiDB-lite"/>
    </source>
</evidence>
<evidence type="ECO:0000259" key="2">
    <source>
        <dbReference type="Pfam" id="PF00078"/>
    </source>
</evidence>
<dbReference type="PANTHER" id="PTHR33064">
    <property type="entry name" value="POL PROTEIN"/>
    <property type="match status" value="1"/>
</dbReference>
<reference evidence="4 5" key="1">
    <citation type="submission" date="2020-04" db="EMBL/GenBank/DDBJ databases">
        <title>Perkinsus olseni comparative genomics.</title>
        <authorList>
            <person name="Bogema D.R."/>
        </authorList>
    </citation>
    <scope>NUCLEOTIDE SEQUENCE [LARGE SCALE GENOMIC DNA]</scope>
    <source>
        <strain evidence="4">ATCC PRA-179</strain>
    </source>
</reference>
<protein>
    <submittedName>
        <fullName evidence="4">Uncharacterized protein</fullName>
    </submittedName>
</protein>
<dbReference type="PANTHER" id="PTHR33064:SF37">
    <property type="entry name" value="RIBONUCLEASE H"/>
    <property type="match status" value="1"/>
</dbReference>
<evidence type="ECO:0000259" key="3">
    <source>
        <dbReference type="Pfam" id="PF17921"/>
    </source>
</evidence>
<dbReference type="Pfam" id="PF05380">
    <property type="entry name" value="Peptidase_A17"/>
    <property type="match status" value="1"/>
</dbReference>
<proteinExistence type="predicted"/>
<name>A0A7J6KWZ9_PEROL</name>
<dbReference type="Gene3D" id="1.10.340.70">
    <property type="match status" value="1"/>
</dbReference>
<dbReference type="InterPro" id="IPR008042">
    <property type="entry name" value="Retrotrans_Pao"/>
</dbReference>
<dbReference type="OrthoDB" id="2799149at2759"/>
<accession>A0A7J6KWZ9</accession>
<feature type="compositionally biased region" description="Low complexity" evidence="1">
    <location>
        <begin position="10"/>
        <end position="23"/>
    </location>
</feature>
<evidence type="ECO:0000313" key="4">
    <source>
        <dbReference type="EMBL" id="KAF4651768.1"/>
    </source>
</evidence>
<evidence type="ECO:0000313" key="5">
    <source>
        <dbReference type="Proteomes" id="UP000570595"/>
    </source>
</evidence>
<gene>
    <name evidence="4" type="ORF">FOZ61_010222</name>
</gene>
<feature type="non-terminal residue" evidence="4">
    <location>
        <position position="1"/>
    </location>
</feature>
<dbReference type="InterPro" id="IPR051320">
    <property type="entry name" value="Viral_Replic_Matur_Polypro"/>
</dbReference>
<feature type="domain" description="Reverse transcriptase" evidence="2">
    <location>
        <begin position="372"/>
        <end position="498"/>
    </location>
</feature>
<dbReference type="InterPro" id="IPR000477">
    <property type="entry name" value="RT_dom"/>
</dbReference>
<dbReference type="CDD" id="cd00303">
    <property type="entry name" value="retropepsin_like"/>
    <property type="match status" value="1"/>
</dbReference>
<dbReference type="Gene3D" id="3.30.70.270">
    <property type="match status" value="1"/>
</dbReference>
<dbReference type="InterPro" id="IPR043128">
    <property type="entry name" value="Rev_trsase/Diguanyl_cyclase"/>
</dbReference>
<dbReference type="SUPFAM" id="SSF56672">
    <property type="entry name" value="DNA/RNA polymerases"/>
    <property type="match status" value="1"/>
</dbReference>
<dbReference type="AlphaFoldDB" id="A0A7J6KWZ9"/>